<evidence type="ECO:0000256" key="1">
    <source>
        <dbReference type="ARBA" id="ARBA00006787"/>
    </source>
</evidence>
<evidence type="ECO:0000313" key="9">
    <source>
        <dbReference type="EMBL" id="KAH7446554.1"/>
    </source>
</evidence>
<dbReference type="GO" id="GO:0010436">
    <property type="term" value="F:carotenoid dioxygenase activity"/>
    <property type="evidence" value="ECO:0007669"/>
    <property type="project" value="TreeGrafter"/>
</dbReference>
<dbReference type="GO" id="GO:0046872">
    <property type="term" value="F:metal ion binding"/>
    <property type="evidence" value="ECO:0007669"/>
    <property type="project" value="UniProtKB-KW"/>
</dbReference>
<dbReference type="EC" id="1.14.99.n4" evidence="6"/>
<evidence type="ECO:0000256" key="5">
    <source>
        <dbReference type="ARBA" id="ARBA00023004"/>
    </source>
</evidence>
<dbReference type="InterPro" id="IPR004294">
    <property type="entry name" value="Carotenoid_Oase"/>
</dbReference>
<comment type="caution">
    <text evidence="9">The sequence shown here is derived from an EMBL/GenBank/DDBJ whole genome shotgun (WGS) entry which is preliminary data.</text>
</comment>
<accession>A0A8T2VKA3</accession>
<dbReference type="EMBL" id="CM035406">
    <property type="protein sequence ID" value="KAH7446554.1"/>
    <property type="molecule type" value="Genomic_DNA"/>
</dbReference>
<gene>
    <name evidence="9" type="ORF">KP509_01G061900</name>
</gene>
<feature type="binding site" evidence="8">
    <location>
        <position position="281"/>
    </location>
    <ligand>
        <name>Fe cation</name>
        <dbReference type="ChEBI" id="CHEBI:24875"/>
        <note>catalytic</note>
    </ligand>
</feature>
<name>A0A8T2VKA3_CERRI</name>
<reference evidence="9" key="1">
    <citation type="submission" date="2021-08" db="EMBL/GenBank/DDBJ databases">
        <title>WGS assembly of Ceratopteris richardii.</title>
        <authorList>
            <person name="Marchant D.B."/>
            <person name="Chen G."/>
            <person name="Jenkins J."/>
            <person name="Shu S."/>
            <person name="Leebens-Mack J."/>
            <person name="Grimwood J."/>
            <person name="Schmutz J."/>
            <person name="Soltis P."/>
            <person name="Soltis D."/>
            <person name="Chen Z.-H."/>
        </authorList>
    </citation>
    <scope>NUCLEOTIDE SEQUENCE</scope>
    <source>
        <strain evidence="9">Whitten #5841</strain>
        <tissue evidence="9">Leaf</tissue>
    </source>
</reference>
<evidence type="ECO:0000256" key="4">
    <source>
        <dbReference type="ARBA" id="ARBA00023002"/>
    </source>
</evidence>
<dbReference type="PANTHER" id="PTHR10543:SF89">
    <property type="entry name" value="CAROTENOID 9,10(9',10')-CLEAVAGE DIOXYGENASE 1"/>
    <property type="match status" value="1"/>
</dbReference>
<evidence type="ECO:0000256" key="6">
    <source>
        <dbReference type="ARBA" id="ARBA00039084"/>
    </source>
</evidence>
<comment type="catalytic activity">
    <reaction evidence="7">
        <text>all-trans-zeaxanthin + 2 O2 = 4,9-dimethyldodeca-2,4,6,8,10-pentaenedial + 2 (3R)-hydroxy-beta-ionone</text>
        <dbReference type="Rhea" id="RHEA:26393"/>
        <dbReference type="ChEBI" id="CHEBI:15379"/>
        <dbReference type="ChEBI" id="CHEBI:27547"/>
        <dbReference type="ChEBI" id="CHEBI:53171"/>
        <dbReference type="ChEBI" id="CHEBI:53173"/>
        <dbReference type="EC" id="1.14.99.n4"/>
    </reaction>
</comment>
<sequence length="550" mass="61878">MGVLSVAGAHCDTNPDQAGSDVFIPNPTPKNGLASHIIDALEKLYVWAFYPHPKEPLHYLQGNYAPVQEHEPVSDLVIEGSLPSCLNGEFVRIGPNPKFNPVAGYHWFDGDGMIHALRIKDGKATYAARFVQTSRLKQEEYFGASKFLKIGDMKGVFGFLMGQIFTFRNKFKVIDLSQGSGTGNTAMVYHNGKLMALHEGDKPYAIRVLEDGDLQTLGFLDYEKRLTHPFTAHPKVDPVTGELFTFGYQFESPNCIYRVISKEGIMQEAVPITVSGPIMMHDFAITEHYAIFLDMPLYLLPKEMVKGKLILKFDEKKPARIGILPRYAKNESTIKWFELPTCYAFHNVNAWEEDDEVILYTCRLPEVDLEMAAGPVRKNFKPFQNELYEMRFNMKTGNASQRQLSLSAVDFPRINEKLTGRKQQYAYCTMLSDSTKVKGLVKFDLWAKPAFEGKSKIEVGGNVKGVIDFGSGRFGSEAIFIPRSASEDEVEDDGYLICFVHDEGTGKSEVCVYDARTMAPEPVAVVKLPCRVPYGFHAFFVTEEQLQSQR</sequence>
<protein>
    <recommendedName>
        <fullName evidence="6">carotenoid 9,10-dioxygenase</fullName>
        <ecNumber evidence="6">1.14.99.n4</ecNumber>
    </recommendedName>
</protein>
<comment type="cofactor">
    <cofactor evidence="8">
        <name>Fe(2+)</name>
        <dbReference type="ChEBI" id="CHEBI:29033"/>
    </cofactor>
    <text evidence="8">Binds 1 Fe(2+) ion per subunit.</text>
</comment>
<keyword evidence="10" id="KW-1185">Reference proteome</keyword>
<keyword evidence="4" id="KW-0560">Oxidoreductase</keyword>
<dbReference type="OrthoDB" id="1069523at2759"/>
<evidence type="ECO:0000256" key="2">
    <source>
        <dbReference type="ARBA" id="ARBA00022723"/>
    </source>
</evidence>
<feature type="binding site" evidence="8">
    <location>
        <position position="537"/>
    </location>
    <ligand>
        <name>Fe cation</name>
        <dbReference type="ChEBI" id="CHEBI:24875"/>
        <note>catalytic</note>
    </ligand>
</feature>
<dbReference type="Proteomes" id="UP000825935">
    <property type="component" value="Chromosome 1"/>
</dbReference>
<evidence type="ECO:0000256" key="3">
    <source>
        <dbReference type="ARBA" id="ARBA00022964"/>
    </source>
</evidence>
<comment type="similarity">
    <text evidence="1">Belongs to the carotenoid oxygenase family.</text>
</comment>
<dbReference type="Pfam" id="PF03055">
    <property type="entry name" value="RPE65"/>
    <property type="match status" value="1"/>
</dbReference>
<proteinExistence type="inferred from homology"/>
<dbReference type="AlphaFoldDB" id="A0A8T2VKA3"/>
<evidence type="ECO:0000256" key="7">
    <source>
        <dbReference type="ARBA" id="ARBA00048709"/>
    </source>
</evidence>
<feature type="binding site" evidence="8">
    <location>
        <position position="346"/>
    </location>
    <ligand>
        <name>Fe cation</name>
        <dbReference type="ChEBI" id="CHEBI:24875"/>
        <note>catalytic</note>
    </ligand>
</feature>
<dbReference type="GO" id="GO:0009570">
    <property type="term" value="C:chloroplast stroma"/>
    <property type="evidence" value="ECO:0007669"/>
    <property type="project" value="TreeGrafter"/>
</dbReference>
<organism evidence="9 10">
    <name type="scientific">Ceratopteris richardii</name>
    <name type="common">Triangle waterfern</name>
    <dbReference type="NCBI Taxonomy" id="49495"/>
    <lineage>
        <taxon>Eukaryota</taxon>
        <taxon>Viridiplantae</taxon>
        <taxon>Streptophyta</taxon>
        <taxon>Embryophyta</taxon>
        <taxon>Tracheophyta</taxon>
        <taxon>Polypodiopsida</taxon>
        <taxon>Polypodiidae</taxon>
        <taxon>Polypodiales</taxon>
        <taxon>Pteridineae</taxon>
        <taxon>Pteridaceae</taxon>
        <taxon>Parkerioideae</taxon>
        <taxon>Ceratopteris</taxon>
    </lineage>
</organism>
<dbReference type="PANTHER" id="PTHR10543">
    <property type="entry name" value="BETA-CAROTENE DIOXYGENASE"/>
    <property type="match status" value="1"/>
</dbReference>
<dbReference type="GO" id="GO:0016121">
    <property type="term" value="P:carotene catabolic process"/>
    <property type="evidence" value="ECO:0007669"/>
    <property type="project" value="TreeGrafter"/>
</dbReference>
<evidence type="ECO:0000256" key="8">
    <source>
        <dbReference type="PIRSR" id="PIRSR604294-1"/>
    </source>
</evidence>
<feature type="binding site" evidence="8">
    <location>
        <position position="233"/>
    </location>
    <ligand>
        <name>Fe cation</name>
        <dbReference type="ChEBI" id="CHEBI:24875"/>
        <note>catalytic</note>
    </ligand>
</feature>
<keyword evidence="2 8" id="KW-0479">Metal-binding</keyword>
<keyword evidence="3" id="KW-0223">Dioxygenase</keyword>
<evidence type="ECO:0000313" key="10">
    <source>
        <dbReference type="Proteomes" id="UP000825935"/>
    </source>
</evidence>
<dbReference type="OMA" id="QEARYIY"/>
<keyword evidence="5 8" id="KW-0408">Iron</keyword>